<protein>
    <recommendedName>
        <fullName evidence="2">DUF7123 domain-containing protein</fullName>
    </recommendedName>
</protein>
<feature type="region of interest" description="Disordered" evidence="1">
    <location>
        <begin position="1"/>
        <end position="29"/>
    </location>
</feature>
<keyword evidence="4" id="KW-1185">Reference proteome</keyword>
<evidence type="ECO:0000256" key="1">
    <source>
        <dbReference type="SAM" id="MobiDB-lite"/>
    </source>
</evidence>
<reference evidence="3 4" key="1">
    <citation type="submission" date="2016-10" db="EMBL/GenBank/DDBJ databases">
        <authorList>
            <person name="de Groot N.N."/>
        </authorList>
    </citation>
    <scope>NUCLEOTIDE SEQUENCE [LARGE SCALE GENOMIC DNA]</scope>
    <source>
        <strain evidence="3 4">DSM 22187</strain>
    </source>
</reference>
<dbReference type="Pfam" id="PF23438">
    <property type="entry name" value="DUF7123"/>
    <property type="match status" value="1"/>
</dbReference>
<name>A0A1H6SEG7_9EURY</name>
<dbReference type="STRING" id="1073996.SAMN05444271_10446"/>
<dbReference type="InterPro" id="IPR055547">
    <property type="entry name" value="DUF7123"/>
</dbReference>
<feature type="domain" description="DUF7123" evidence="2">
    <location>
        <begin position="24"/>
        <end position="97"/>
    </location>
</feature>
<evidence type="ECO:0000313" key="4">
    <source>
        <dbReference type="Proteomes" id="UP000198888"/>
    </source>
</evidence>
<evidence type="ECO:0000259" key="2">
    <source>
        <dbReference type="Pfam" id="PF23438"/>
    </source>
</evidence>
<dbReference type="EMBL" id="FNYR01000004">
    <property type="protein sequence ID" value="SEI61842.1"/>
    <property type="molecule type" value="Genomic_DNA"/>
</dbReference>
<proteinExistence type="predicted"/>
<evidence type="ECO:0000313" key="3">
    <source>
        <dbReference type="EMBL" id="SEI61842.1"/>
    </source>
</evidence>
<dbReference type="Proteomes" id="UP000198888">
    <property type="component" value="Unassembled WGS sequence"/>
</dbReference>
<organism evidence="3 4">
    <name type="scientific">Halohasta litchfieldiae</name>
    <dbReference type="NCBI Taxonomy" id="1073996"/>
    <lineage>
        <taxon>Archaea</taxon>
        <taxon>Methanobacteriati</taxon>
        <taxon>Methanobacteriota</taxon>
        <taxon>Stenosarchaea group</taxon>
        <taxon>Halobacteria</taxon>
        <taxon>Halobacteriales</taxon>
        <taxon>Haloferacaceae</taxon>
        <taxon>Halohasta</taxon>
    </lineage>
</organism>
<accession>A0A2H4Q0P0</accession>
<dbReference type="KEGG" id="hae:halTADL_1149"/>
<dbReference type="AlphaFoldDB" id="A0A1H6SEG7"/>
<gene>
    <name evidence="3" type="ORF">SAMN05444271_10446</name>
</gene>
<sequence>MDTVNKQGMRFTMSATTPPDACQTPVDGNPKAERLRQYLCERAADGDRYFKSKFIAKDVELSPKEIGALIVRLQESATDISIEPWSYTGATTWRVEPTESA</sequence>
<accession>A0A1H6SEG7</accession>